<reference evidence="6" key="1">
    <citation type="submission" date="2017-02" db="UniProtKB">
        <authorList>
            <consortium name="WormBaseParasite"/>
        </authorList>
    </citation>
    <scope>IDENTIFICATION</scope>
</reference>
<comment type="similarity">
    <text evidence="1">Belongs to the PIH1 family.</text>
</comment>
<feature type="domain" description="PIH1 N-terminal" evidence="3">
    <location>
        <begin position="8"/>
        <end position="110"/>
    </location>
</feature>
<keyword evidence="5" id="KW-1185">Reference proteome</keyword>
<evidence type="ECO:0000256" key="1">
    <source>
        <dbReference type="ARBA" id="ARBA00008511"/>
    </source>
</evidence>
<dbReference type="GO" id="GO:0006364">
    <property type="term" value="P:rRNA processing"/>
    <property type="evidence" value="ECO:0007669"/>
    <property type="project" value="TreeGrafter"/>
</dbReference>
<dbReference type="GO" id="GO:0000492">
    <property type="term" value="P:box C/D snoRNP assembly"/>
    <property type="evidence" value="ECO:0007669"/>
    <property type="project" value="TreeGrafter"/>
</dbReference>
<evidence type="ECO:0000256" key="2">
    <source>
        <dbReference type="ARBA" id="ARBA00046233"/>
    </source>
</evidence>
<dbReference type="InterPro" id="IPR012981">
    <property type="entry name" value="PIH1_N"/>
</dbReference>
<evidence type="ECO:0000313" key="5">
    <source>
        <dbReference type="Proteomes" id="UP000274131"/>
    </source>
</evidence>
<dbReference type="Proteomes" id="UP000274131">
    <property type="component" value="Unassembled WGS sequence"/>
</dbReference>
<dbReference type="InterPro" id="IPR050734">
    <property type="entry name" value="PIH1/Kintoun_subfamily"/>
</dbReference>
<name>A0A0N4VEK8_ENTVE</name>
<dbReference type="WBParaSite" id="EVEC_0000912301-mRNA-1">
    <property type="protein sequence ID" value="EVEC_0000912301-mRNA-1"/>
    <property type="gene ID" value="EVEC_0000912301"/>
</dbReference>
<dbReference type="GO" id="GO:0097255">
    <property type="term" value="C:R2TP complex"/>
    <property type="evidence" value="ECO:0007669"/>
    <property type="project" value="TreeGrafter"/>
</dbReference>
<comment type="function">
    <text evidence="2">Involved in the assembly of C/D box small nucleolar ribonucleoprotein (snoRNP) particles. Recruits the SWI/SNF complex to the core promoter of rRNA genes and enhances pre-rRNA transcription. Mediates interaction of TELO2 with the R2TP complex which is necessary for the stability of MTOR and SMG1. Positively regulates the assembly and activity of the mTORC1 complex.</text>
</comment>
<dbReference type="Pfam" id="PF08190">
    <property type="entry name" value="PIH1"/>
    <property type="match status" value="1"/>
</dbReference>
<dbReference type="GO" id="GO:0005737">
    <property type="term" value="C:cytoplasm"/>
    <property type="evidence" value="ECO:0007669"/>
    <property type="project" value="TreeGrafter"/>
</dbReference>
<reference evidence="4 5" key="2">
    <citation type="submission" date="2018-10" db="EMBL/GenBank/DDBJ databases">
        <authorList>
            <consortium name="Pathogen Informatics"/>
        </authorList>
    </citation>
    <scope>NUCLEOTIDE SEQUENCE [LARGE SCALE GENOMIC DNA]</scope>
</reference>
<organism evidence="6">
    <name type="scientific">Enterobius vermicularis</name>
    <name type="common">Human pinworm</name>
    <dbReference type="NCBI Taxonomy" id="51028"/>
    <lineage>
        <taxon>Eukaryota</taxon>
        <taxon>Metazoa</taxon>
        <taxon>Ecdysozoa</taxon>
        <taxon>Nematoda</taxon>
        <taxon>Chromadorea</taxon>
        <taxon>Rhabditida</taxon>
        <taxon>Spirurina</taxon>
        <taxon>Oxyuridomorpha</taxon>
        <taxon>Oxyuroidea</taxon>
        <taxon>Oxyuridae</taxon>
        <taxon>Enterobius</taxon>
    </lineage>
</organism>
<evidence type="ECO:0000313" key="4">
    <source>
        <dbReference type="EMBL" id="VDD93813.1"/>
    </source>
</evidence>
<dbReference type="EMBL" id="UXUI01009482">
    <property type="protein sequence ID" value="VDD93813.1"/>
    <property type="molecule type" value="Genomic_DNA"/>
</dbReference>
<dbReference type="OrthoDB" id="5135119at2759"/>
<protein>
    <submittedName>
        <fullName evidence="6">PIH1 domain-containing protein</fullName>
    </submittedName>
</protein>
<dbReference type="PANTHER" id="PTHR22997">
    <property type="entry name" value="PIH1 DOMAIN-CONTAINING PROTEIN 1"/>
    <property type="match status" value="1"/>
</dbReference>
<dbReference type="GO" id="GO:1990904">
    <property type="term" value="C:ribonucleoprotein complex"/>
    <property type="evidence" value="ECO:0007669"/>
    <property type="project" value="TreeGrafter"/>
</dbReference>
<evidence type="ECO:0000313" key="6">
    <source>
        <dbReference type="WBParaSite" id="EVEC_0000912301-mRNA-1"/>
    </source>
</evidence>
<evidence type="ECO:0000259" key="3">
    <source>
        <dbReference type="Pfam" id="PF08190"/>
    </source>
</evidence>
<proteinExistence type="inferred from homology"/>
<dbReference type="AlphaFoldDB" id="A0A0N4VEK8"/>
<sequence>MEDLDEDQVAEILDSSDASKYKVPLCIGELECVRDNKDENSAKIDVVVNSGFFKKRLEKSEFFRQLLLLLASEAIKKKHGIIIECKDAIRLKNRKVMGEISSHRIRKRPEQSVIEELGQKSANFQQHTFINGGLNSEFFQVPEIDDYPDLKDCLMVLRNGRELEIKCRIPELSDSSDYAKRYFDKALFIF</sequence>
<accession>A0A0N4VEK8</accession>
<dbReference type="STRING" id="51028.A0A0N4VEK8"/>
<gene>
    <name evidence="4" type="ORF">EVEC_LOCUS8564</name>
</gene>
<dbReference type="PANTHER" id="PTHR22997:SF0">
    <property type="entry name" value="PIH1 DOMAIN-CONTAINING PROTEIN 1"/>
    <property type="match status" value="1"/>
</dbReference>